<gene>
    <name evidence="1" type="ORF">Pla111_30820</name>
</gene>
<dbReference type="OrthoDB" id="6120708at2"/>
<sequence length="356" mass="40259">MADEVRMKFFEVEKCGYYRRGATTAEFGGLADMLLDVKSWVDGKSLSETATYEPSEEQDGNLLRTFCYGIHTQRNGDTLLITWNETPTTEGAVASVQLSGQVNAAAVSTSPVRQGYVTGYPSYFWFPHDTDKYATIQVRNRLNGRSNLRSFFRGFLDKYSKHVVLDQIESTEEEDVIAGYAEGGDPEAIESVRPSYQCGPVRLPGEIDFLRQNRSRIRRVQQHDVLSYQVREDIALWQSVWRSLSGNPSGELTGQHRLRLDLECQPSAEEFEAIVEHWQADQELSGSQGRFHDIGFRLQGDATTYWLSRSLASDIIELELTFSNAAVLDGDALLRQLSRRRQRVLSLAREGEHVTA</sequence>
<organism evidence="1 2">
    <name type="scientific">Botrimarina hoheduenensis</name>
    <dbReference type="NCBI Taxonomy" id="2528000"/>
    <lineage>
        <taxon>Bacteria</taxon>
        <taxon>Pseudomonadati</taxon>
        <taxon>Planctomycetota</taxon>
        <taxon>Planctomycetia</taxon>
        <taxon>Pirellulales</taxon>
        <taxon>Lacipirellulaceae</taxon>
        <taxon>Botrimarina</taxon>
    </lineage>
</organism>
<dbReference type="EMBL" id="SJPH01000009">
    <property type="protein sequence ID" value="TWT41368.1"/>
    <property type="molecule type" value="Genomic_DNA"/>
</dbReference>
<protein>
    <submittedName>
        <fullName evidence="1">Uncharacterized protein</fullName>
    </submittedName>
</protein>
<dbReference type="AlphaFoldDB" id="A0A5C5VRZ7"/>
<accession>A0A5C5VRZ7</accession>
<comment type="caution">
    <text evidence="1">The sequence shown here is derived from an EMBL/GenBank/DDBJ whole genome shotgun (WGS) entry which is preliminary data.</text>
</comment>
<keyword evidence="2" id="KW-1185">Reference proteome</keyword>
<dbReference type="Proteomes" id="UP000318995">
    <property type="component" value="Unassembled WGS sequence"/>
</dbReference>
<proteinExistence type="predicted"/>
<evidence type="ECO:0000313" key="1">
    <source>
        <dbReference type="EMBL" id="TWT41368.1"/>
    </source>
</evidence>
<reference evidence="1 2" key="1">
    <citation type="submission" date="2019-02" db="EMBL/GenBank/DDBJ databases">
        <title>Deep-cultivation of Planctomycetes and their phenomic and genomic characterization uncovers novel biology.</title>
        <authorList>
            <person name="Wiegand S."/>
            <person name="Jogler M."/>
            <person name="Boedeker C."/>
            <person name="Pinto D."/>
            <person name="Vollmers J."/>
            <person name="Rivas-Marin E."/>
            <person name="Kohn T."/>
            <person name="Peeters S.H."/>
            <person name="Heuer A."/>
            <person name="Rast P."/>
            <person name="Oberbeckmann S."/>
            <person name="Bunk B."/>
            <person name="Jeske O."/>
            <person name="Meyerdierks A."/>
            <person name="Storesund J.E."/>
            <person name="Kallscheuer N."/>
            <person name="Luecker S."/>
            <person name="Lage O.M."/>
            <person name="Pohl T."/>
            <person name="Merkel B.J."/>
            <person name="Hornburger P."/>
            <person name="Mueller R.-W."/>
            <person name="Bruemmer F."/>
            <person name="Labrenz M."/>
            <person name="Spormann A.M."/>
            <person name="Op Den Camp H."/>
            <person name="Overmann J."/>
            <person name="Amann R."/>
            <person name="Jetten M.S.M."/>
            <person name="Mascher T."/>
            <person name="Medema M.H."/>
            <person name="Devos D.P."/>
            <person name="Kaster A.-K."/>
            <person name="Ovreas L."/>
            <person name="Rohde M."/>
            <person name="Galperin M.Y."/>
            <person name="Jogler C."/>
        </authorList>
    </citation>
    <scope>NUCLEOTIDE SEQUENCE [LARGE SCALE GENOMIC DNA]</scope>
    <source>
        <strain evidence="1 2">Pla111</strain>
    </source>
</reference>
<dbReference type="RefSeq" id="WP_146575284.1">
    <property type="nucleotide sequence ID" value="NZ_SJPH01000009.1"/>
</dbReference>
<name>A0A5C5VRZ7_9BACT</name>
<evidence type="ECO:0000313" key="2">
    <source>
        <dbReference type="Proteomes" id="UP000318995"/>
    </source>
</evidence>